<evidence type="ECO:0000256" key="1">
    <source>
        <dbReference type="SAM" id="MobiDB-lite"/>
    </source>
</evidence>
<evidence type="ECO:0000313" key="2">
    <source>
        <dbReference type="EMBL" id="GAA2621911.1"/>
    </source>
</evidence>
<feature type="region of interest" description="Disordered" evidence="1">
    <location>
        <begin position="1"/>
        <end position="53"/>
    </location>
</feature>
<dbReference type="Proteomes" id="UP001501509">
    <property type="component" value="Unassembled WGS sequence"/>
</dbReference>
<reference evidence="3" key="1">
    <citation type="journal article" date="2019" name="Int. J. Syst. Evol. Microbiol.">
        <title>The Global Catalogue of Microorganisms (GCM) 10K type strain sequencing project: providing services to taxonomists for standard genome sequencing and annotation.</title>
        <authorList>
            <consortium name="The Broad Institute Genomics Platform"/>
            <consortium name="The Broad Institute Genome Sequencing Center for Infectious Disease"/>
            <person name="Wu L."/>
            <person name="Ma J."/>
        </authorList>
    </citation>
    <scope>NUCLEOTIDE SEQUENCE [LARGE SCALE GENOMIC DNA]</scope>
    <source>
        <strain evidence="3">JCM 6833</strain>
    </source>
</reference>
<keyword evidence="3" id="KW-1185">Reference proteome</keyword>
<gene>
    <name evidence="2" type="ORF">GCM10010411_67410</name>
</gene>
<protein>
    <submittedName>
        <fullName evidence="2">Uncharacterized protein</fullName>
    </submittedName>
</protein>
<accession>A0ABP6CQT5</accession>
<evidence type="ECO:0000313" key="3">
    <source>
        <dbReference type="Proteomes" id="UP001501509"/>
    </source>
</evidence>
<name>A0ABP6CQT5_9ACTN</name>
<dbReference type="EMBL" id="BAAATD010000010">
    <property type="protein sequence ID" value="GAA2621911.1"/>
    <property type="molecule type" value="Genomic_DNA"/>
</dbReference>
<sequence length="88" mass="9195">MKFPDPGTVGQRRDGRGGSVPNSPSRPSRATVRPAERWATSVRPPQPLGLPRGGLGGVGSGIYEQLSGDEALFTVSPDRSAAQARLQA</sequence>
<comment type="caution">
    <text evidence="2">The sequence shown here is derived from an EMBL/GenBank/DDBJ whole genome shotgun (WGS) entry which is preliminary data.</text>
</comment>
<proteinExistence type="predicted"/>
<organism evidence="2 3">
    <name type="scientific">Actinomadura fulvescens</name>
    <dbReference type="NCBI Taxonomy" id="46160"/>
    <lineage>
        <taxon>Bacteria</taxon>
        <taxon>Bacillati</taxon>
        <taxon>Actinomycetota</taxon>
        <taxon>Actinomycetes</taxon>
        <taxon>Streptosporangiales</taxon>
        <taxon>Thermomonosporaceae</taxon>
        <taxon>Actinomadura</taxon>
    </lineage>
</organism>